<keyword evidence="4 8" id="KW-0812">Transmembrane</keyword>
<evidence type="ECO:0000256" key="5">
    <source>
        <dbReference type="ARBA" id="ARBA00022989"/>
    </source>
</evidence>
<dbReference type="Pfam" id="PF03092">
    <property type="entry name" value="BT1"/>
    <property type="match status" value="1"/>
</dbReference>
<feature type="transmembrane region" description="Helical" evidence="8">
    <location>
        <begin position="142"/>
        <end position="159"/>
    </location>
</feature>
<dbReference type="InterPro" id="IPR036259">
    <property type="entry name" value="MFS_trans_sf"/>
</dbReference>
<evidence type="ECO:0000256" key="3">
    <source>
        <dbReference type="ARBA" id="ARBA00022448"/>
    </source>
</evidence>
<dbReference type="SUPFAM" id="SSF103473">
    <property type="entry name" value="MFS general substrate transporter"/>
    <property type="match status" value="1"/>
</dbReference>
<evidence type="ECO:0000256" key="7">
    <source>
        <dbReference type="SAM" id="MobiDB-lite"/>
    </source>
</evidence>
<reference evidence="9 10" key="1">
    <citation type="journal article" date="2017" name="Genome Biol. Evol.">
        <title>Phytophthora megakarya and P. palmivora, closely related causal agents of cacao black pod rot, underwent increases in genome sizes and gene numbers by different mechanisms.</title>
        <authorList>
            <person name="Ali S.S."/>
            <person name="Shao J."/>
            <person name="Lary D.J."/>
            <person name="Kronmiller B."/>
            <person name="Shen D."/>
            <person name="Strem M.D."/>
            <person name="Amoako-Attah I."/>
            <person name="Akrofi A.Y."/>
            <person name="Begoude B.A."/>
            <person name="Ten Hoopen G.M."/>
            <person name="Coulibaly K."/>
            <person name="Kebe B.I."/>
            <person name="Melnick R.L."/>
            <person name="Guiltinan M.J."/>
            <person name="Tyler B.M."/>
            <person name="Meinhardt L.W."/>
            <person name="Bailey B.A."/>
        </authorList>
    </citation>
    <scope>NUCLEOTIDE SEQUENCE [LARGE SCALE GENOMIC DNA]</scope>
    <source>
        <strain evidence="10">sbr112.9</strain>
    </source>
</reference>
<sequence length="502" mass="55396">MPTKSRSDEEANALLAGSSIAVDSFVPTSILEAGGYQSKSSDEEQRKSRKALARRWSEPNSDDGSVDLLDASRFGLLINYACIGFLNGLLPELVYPFFKLYLNMDGFQVSAAAAVVRLPWSYKTLFGLLSDHLPIAGYRRKPYMLIGWVVSVVALAVMACDPIEPPYYKAGEIQRTRQVNLRVVENEDAAASGGRYLLRLLVVCAGYVMTDVACDGVMVEMAQLEPIEMRGQAQATIYMMRYSASLLAGFVAALCFNGEVYGGTFSWSVAPNNVFWGCAAVALLGCWGTVLFFDETRAGSSDTRKSKLIPVTPLHEMWRILQQRAIWQLVAFHFWHSFLASISFSDLAAIQEFWVGVTPLSSSMASCVSTALVVFATFLMREYFLNTSWRWIMLTCSLFTTVVFIGVNLVTTFAIVRSQWFYLGGPQLAAIPEGMRSVVAGFVTVEIAEQGFEGATYALLTTVHNLAWPFAQSVTNLVDAYFQVSDAVIASDTLHEAHSCWD</sequence>
<keyword evidence="6 8" id="KW-0472">Membrane</keyword>
<dbReference type="EMBL" id="NCKW01000996">
    <property type="protein sequence ID" value="POM79813.1"/>
    <property type="molecule type" value="Genomic_DNA"/>
</dbReference>
<dbReference type="Proteomes" id="UP000237271">
    <property type="component" value="Unassembled WGS sequence"/>
</dbReference>
<evidence type="ECO:0000256" key="6">
    <source>
        <dbReference type="ARBA" id="ARBA00023136"/>
    </source>
</evidence>
<accession>A0A2P4YPS0</accession>
<comment type="subcellular location">
    <subcellularLocation>
        <location evidence="1">Membrane</location>
        <topology evidence="1">Multi-pass membrane protein</topology>
    </subcellularLocation>
</comment>
<feature type="transmembrane region" description="Helical" evidence="8">
    <location>
        <begin position="77"/>
        <end position="98"/>
    </location>
</feature>
<evidence type="ECO:0000256" key="8">
    <source>
        <dbReference type="SAM" id="Phobius"/>
    </source>
</evidence>
<comment type="caution">
    <text evidence="9">The sequence shown here is derived from an EMBL/GenBank/DDBJ whole genome shotgun (WGS) entry which is preliminary data.</text>
</comment>
<feature type="transmembrane region" description="Helical" evidence="8">
    <location>
        <begin position="391"/>
        <end position="416"/>
    </location>
</feature>
<evidence type="ECO:0000256" key="2">
    <source>
        <dbReference type="ARBA" id="ARBA00007015"/>
    </source>
</evidence>
<evidence type="ECO:0000313" key="9">
    <source>
        <dbReference type="EMBL" id="POM79813.1"/>
    </source>
</evidence>
<feature type="transmembrane region" description="Helical" evidence="8">
    <location>
        <begin position="240"/>
        <end position="262"/>
    </location>
</feature>
<comment type="similarity">
    <text evidence="2">Belongs to the major facilitator superfamily. Folate-biopterin transporter (TC 2.A.71) family.</text>
</comment>
<dbReference type="AlphaFoldDB" id="A0A2P4YPS0"/>
<feature type="transmembrane region" description="Helical" evidence="8">
    <location>
        <begin position="356"/>
        <end position="379"/>
    </location>
</feature>
<keyword evidence="10" id="KW-1185">Reference proteome</keyword>
<dbReference type="InterPro" id="IPR039309">
    <property type="entry name" value="BT1"/>
</dbReference>
<dbReference type="PANTHER" id="PTHR31585:SF5">
    <property type="entry name" value="RNA-BINDING S4 DOMAIN-CONTAINING PROTEIN"/>
    <property type="match status" value="1"/>
</dbReference>
<dbReference type="Gene3D" id="1.20.1250.20">
    <property type="entry name" value="MFS general substrate transporter like domains"/>
    <property type="match status" value="1"/>
</dbReference>
<organism evidence="9 10">
    <name type="scientific">Phytophthora palmivora</name>
    <dbReference type="NCBI Taxonomy" id="4796"/>
    <lineage>
        <taxon>Eukaryota</taxon>
        <taxon>Sar</taxon>
        <taxon>Stramenopiles</taxon>
        <taxon>Oomycota</taxon>
        <taxon>Peronosporomycetes</taxon>
        <taxon>Peronosporales</taxon>
        <taxon>Peronosporaceae</taxon>
        <taxon>Phytophthora</taxon>
    </lineage>
</organism>
<gene>
    <name evidence="9" type="ORF">PHPALM_2431</name>
</gene>
<dbReference type="PANTHER" id="PTHR31585">
    <property type="entry name" value="FOLATE-BIOPTERIN TRANSPORTER 1, CHLOROPLASTIC"/>
    <property type="match status" value="1"/>
</dbReference>
<keyword evidence="5 8" id="KW-1133">Transmembrane helix</keyword>
<feature type="region of interest" description="Disordered" evidence="7">
    <location>
        <begin position="34"/>
        <end position="62"/>
    </location>
</feature>
<evidence type="ECO:0000256" key="1">
    <source>
        <dbReference type="ARBA" id="ARBA00004141"/>
    </source>
</evidence>
<dbReference type="GO" id="GO:0016020">
    <property type="term" value="C:membrane"/>
    <property type="evidence" value="ECO:0007669"/>
    <property type="project" value="UniProtKB-SubCell"/>
</dbReference>
<proteinExistence type="inferred from homology"/>
<evidence type="ECO:0000313" key="10">
    <source>
        <dbReference type="Proteomes" id="UP000237271"/>
    </source>
</evidence>
<name>A0A2P4YPS0_9STRA</name>
<keyword evidence="3" id="KW-0813">Transport</keyword>
<dbReference type="OrthoDB" id="754047at2759"/>
<feature type="transmembrane region" description="Helical" evidence="8">
    <location>
        <begin position="325"/>
        <end position="344"/>
    </location>
</feature>
<protein>
    <submittedName>
        <fullName evidence="9">Folate-Biopterin Transporter (FBT) family</fullName>
    </submittedName>
</protein>
<feature type="transmembrane region" description="Helical" evidence="8">
    <location>
        <begin position="274"/>
        <end position="293"/>
    </location>
</feature>
<evidence type="ECO:0000256" key="4">
    <source>
        <dbReference type="ARBA" id="ARBA00022692"/>
    </source>
</evidence>